<evidence type="ECO:0000256" key="1">
    <source>
        <dbReference type="ARBA" id="ARBA00004141"/>
    </source>
</evidence>
<feature type="transmembrane region" description="Helical" evidence="5">
    <location>
        <begin position="242"/>
        <end position="261"/>
    </location>
</feature>
<keyword evidence="4 5" id="KW-0472">Membrane</keyword>
<dbReference type="GO" id="GO:0005737">
    <property type="term" value="C:cytoplasm"/>
    <property type="evidence" value="ECO:0007669"/>
    <property type="project" value="TreeGrafter"/>
</dbReference>
<dbReference type="Pfam" id="PF01490">
    <property type="entry name" value="Aa_trans"/>
    <property type="match status" value="1"/>
</dbReference>
<feature type="transmembrane region" description="Helical" evidence="5">
    <location>
        <begin position="281"/>
        <end position="302"/>
    </location>
</feature>
<comment type="subcellular location">
    <subcellularLocation>
        <location evidence="1">Membrane</location>
        <topology evidence="1">Multi-pass membrane protein</topology>
    </subcellularLocation>
</comment>
<feature type="transmembrane region" description="Helical" evidence="5">
    <location>
        <begin position="124"/>
        <end position="146"/>
    </location>
</feature>
<feature type="transmembrane region" description="Helical" evidence="5">
    <location>
        <begin position="426"/>
        <end position="448"/>
    </location>
</feature>
<dbReference type="VEuPathDB" id="TriTrypDB:ADEAN_000743900"/>
<evidence type="ECO:0000313" key="8">
    <source>
        <dbReference type="Proteomes" id="UP000515908"/>
    </source>
</evidence>
<feature type="transmembrane region" description="Helical" evidence="5">
    <location>
        <begin position="314"/>
        <end position="338"/>
    </location>
</feature>
<feature type="domain" description="Amino acid transporter transmembrane" evidence="6">
    <location>
        <begin position="101"/>
        <end position="485"/>
    </location>
</feature>
<organism evidence="7 8">
    <name type="scientific">Angomonas deanei</name>
    <dbReference type="NCBI Taxonomy" id="59799"/>
    <lineage>
        <taxon>Eukaryota</taxon>
        <taxon>Discoba</taxon>
        <taxon>Euglenozoa</taxon>
        <taxon>Kinetoplastea</taxon>
        <taxon>Metakinetoplastina</taxon>
        <taxon>Trypanosomatida</taxon>
        <taxon>Trypanosomatidae</taxon>
        <taxon>Strigomonadinae</taxon>
        <taxon>Angomonas</taxon>
    </lineage>
</organism>
<feature type="transmembrane region" description="Helical" evidence="5">
    <location>
        <begin position="87"/>
        <end position="112"/>
    </location>
</feature>
<sequence>MASRYADNDREVFSDLGFSESGGLQPDSNQESYYLPDGSGLVYGKPLDADVKAVHGLTEEEEVFSESGDGDEKKTCISRVAAPFYKIVPYGGLASNCISFAANNLGGGIIAMPNSVRTSGVGMAIIYLLILNTLAIYAFRIFGIAIEKTKSRTFEETGTVLFGRGWGYFVGFIVALSCLGASIGFISAIGTLLKPIVLNAATSPHYLKTDNGIRLLTVIIWACAIVPIVLPKRINSIRYVSMGAFLMVVYFIICIVVHSCTNGLTKGIRGNMTFFTTGNQAIYGLSIFVFAYLCMGVTYSIYYEMKPKPSLGQLNRSVTITMTVCTVLYLMCGLFGYFDFGDDTKTSILLNFDPVHQPYMMVAYLGMLLKLVVSSAVNMIPLRNFIYHIIQWELDTVPYWKHCLVVFATTSIILIAGLFIPSVTVAFGLVGSICGGFIGFIFPALFWMYCGDWSLKTVGWFHYIMCHIMLFVGVIAVVFGTIATIYDSFIDV</sequence>
<evidence type="ECO:0000256" key="5">
    <source>
        <dbReference type="SAM" id="Phobius"/>
    </source>
</evidence>
<feature type="transmembrane region" description="Helical" evidence="5">
    <location>
        <begin position="460"/>
        <end position="486"/>
    </location>
</feature>
<evidence type="ECO:0000259" key="6">
    <source>
        <dbReference type="Pfam" id="PF01490"/>
    </source>
</evidence>
<feature type="transmembrane region" description="Helical" evidence="5">
    <location>
        <begin position="166"/>
        <end position="193"/>
    </location>
</feature>
<proteinExistence type="predicted"/>
<name>A0A7G2CKJ9_9TRYP</name>
<feature type="transmembrane region" description="Helical" evidence="5">
    <location>
        <begin position="358"/>
        <end position="378"/>
    </location>
</feature>
<evidence type="ECO:0000256" key="2">
    <source>
        <dbReference type="ARBA" id="ARBA00022692"/>
    </source>
</evidence>
<evidence type="ECO:0000313" key="7">
    <source>
        <dbReference type="EMBL" id="CAD2219925.1"/>
    </source>
</evidence>
<feature type="transmembrane region" description="Helical" evidence="5">
    <location>
        <begin position="399"/>
        <end position="420"/>
    </location>
</feature>
<gene>
    <name evidence="7" type="ORF">ADEAN_000743900</name>
</gene>
<protein>
    <submittedName>
        <fullName evidence="7">Transmembrane amino acid transporter protein, putative</fullName>
    </submittedName>
</protein>
<accession>A0A7G2CKJ9</accession>
<keyword evidence="8" id="KW-1185">Reference proteome</keyword>
<dbReference type="EMBL" id="LR877159">
    <property type="protein sequence ID" value="CAD2219925.1"/>
    <property type="molecule type" value="Genomic_DNA"/>
</dbReference>
<dbReference type="InterPro" id="IPR013057">
    <property type="entry name" value="AA_transpt_TM"/>
</dbReference>
<dbReference type="Proteomes" id="UP000515908">
    <property type="component" value="Chromosome 15"/>
</dbReference>
<feature type="transmembrane region" description="Helical" evidence="5">
    <location>
        <begin position="213"/>
        <end position="230"/>
    </location>
</feature>
<evidence type="ECO:0000256" key="4">
    <source>
        <dbReference type="ARBA" id="ARBA00023136"/>
    </source>
</evidence>
<dbReference type="PANTHER" id="PTHR22950">
    <property type="entry name" value="AMINO ACID TRANSPORTER"/>
    <property type="match status" value="1"/>
</dbReference>
<keyword evidence="2 5" id="KW-0812">Transmembrane</keyword>
<dbReference type="AlphaFoldDB" id="A0A7G2CKJ9"/>
<dbReference type="GO" id="GO:0015179">
    <property type="term" value="F:L-amino acid transmembrane transporter activity"/>
    <property type="evidence" value="ECO:0007669"/>
    <property type="project" value="TreeGrafter"/>
</dbReference>
<evidence type="ECO:0000256" key="3">
    <source>
        <dbReference type="ARBA" id="ARBA00022989"/>
    </source>
</evidence>
<dbReference type="PANTHER" id="PTHR22950:SF702">
    <property type="entry name" value="AMINO ACID TRANSPORTER PROTEIN"/>
    <property type="match status" value="1"/>
</dbReference>
<keyword evidence="3 5" id="KW-1133">Transmembrane helix</keyword>
<dbReference type="GO" id="GO:0016020">
    <property type="term" value="C:membrane"/>
    <property type="evidence" value="ECO:0007669"/>
    <property type="project" value="UniProtKB-SubCell"/>
</dbReference>
<reference evidence="7 8" key="1">
    <citation type="submission" date="2020-08" db="EMBL/GenBank/DDBJ databases">
        <authorList>
            <person name="Newling K."/>
            <person name="Davey J."/>
            <person name="Forrester S."/>
        </authorList>
    </citation>
    <scope>NUCLEOTIDE SEQUENCE [LARGE SCALE GENOMIC DNA]</scope>
    <source>
        <strain evidence="8">Crithidia deanei Carvalho (ATCC PRA-265)</strain>
    </source>
</reference>